<dbReference type="RefSeq" id="WP_151622201.1">
    <property type="nucleotide sequence ID" value="NZ_CP043028.1"/>
</dbReference>
<dbReference type="GO" id="GO:0003677">
    <property type="term" value="F:DNA binding"/>
    <property type="evidence" value="ECO:0007669"/>
    <property type="project" value="InterPro"/>
</dbReference>
<dbReference type="KEGG" id="pxv:FXF36_01885"/>
<proteinExistence type="predicted"/>
<dbReference type="Gene3D" id="1.10.260.40">
    <property type="entry name" value="lambda repressor-like DNA-binding domains"/>
    <property type="match status" value="1"/>
</dbReference>
<reference evidence="2" key="1">
    <citation type="submission" date="2019-08" db="EMBL/GenBank/DDBJ databases">
        <title>Complete Genome Sequence of the Polysaccharide-Degrading Rumen Bacterium Pseudobutyrivibrio xylanivorans MA3014.</title>
        <authorList>
            <person name="Palevich N."/>
            <person name="Maclean P.H."/>
            <person name="Kelly W.J."/>
            <person name="Leahy S.C."/>
            <person name="Rakonjac J."/>
            <person name="Attwood G.T."/>
        </authorList>
    </citation>
    <scope>NUCLEOTIDE SEQUENCE [LARGE SCALE GENOMIC DNA]</scope>
    <source>
        <strain evidence="2">MA3014</strain>
    </source>
</reference>
<dbReference type="Proteomes" id="UP000327030">
    <property type="component" value="Chromosome 1"/>
</dbReference>
<dbReference type="OrthoDB" id="1685177at2"/>
<dbReference type="CDD" id="cd00093">
    <property type="entry name" value="HTH_XRE"/>
    <property type="match status" value="1"/>
</dbReference>
<dbReference type="EMBL" id="CP043028">
    <property type="protein sequence ID" value="QFJ53704.1"/>
    <property type="molecule type" value="Genomic_DNA"/>
</dbReference>
<sequence>MGKKSTREDKSIYFESREQAGLTRAQASELLGTISESRLEKIETGKTAIYPEDIVDMARAYKRPELCNYYCTHQCRIGQDTMSEVKSSTLSEIVLGMLSALNSLDNQKNRLIDITADGIISDDELPDFVKIEKELEHIDLTVQSLKLWVANTINEGKLNGEKLDSLKK</sequence>
<accession>A0A5P6VRB0</accession>
<evidence type="ECO:0000313" key="2">
    <source>
        <dbReference type="Proteomes" id="UP000327030"/>
    </source>
</evidence>
<name>A0A5P6VRB0_PSEXY</name>
<dbReference type="SUPFAM" id="SSF47413">
    <property type="entry name" value="lambda repressor-like DNA-binding domains"/>
    <property type="match status" value="1"/>
</dbReference>
<protein>
    <submittedName>
        <fullName evidence="1">Helix-turn-helix domain-containing protein</fullName>
    </submittedName>
</protein>
<dbReference type="InterPro" id="IPR001387">
    <property type="entry name" value="Cro/C1-type_HTH"/>
</dbReference>
<organism evidence="1 2">
    <name type="scientific">Pseudobutyrivibrio xylanivorans</name>
    <dbReference type="NCBI Taxonomy" id="185007"/>
    <lineage>
        <taxon>Bacteria</taxon>
        <taxon>Bacillati</taxon>
        <taxon>Bacillota</taxon>
        <taxon>Clostridia</taxon>
        <taxon>Lachnospirales</taxon>
        <taxon>Lachnospiraceae</taxon>
        <taxon>Pseudobutyrivibrio</taxon>
    </lineage>
</organism>
<dbReference type="InterPro" id="IPR010982">
    <property type="entry name" value="Lambda_DNA-bd_dom_sf"/>
</dbReference>
<evidence type="ECO:0000313" key="1">
    <source>
        <dbReference type="EMBL" id="QFJ53704.1"/>
    </source>
</evidence>
<gene>
    <name evidence="1" type="ORF">FXF36_01885</name>
</gene>
<dbReference type="AlphaFoldDB" id="A0A5P6VRB0"/>
<dbReference type="Pfam" id="PF13560">
    <property type="entry name" value="HTH_31"/>
    <property type="match status" value="1"/>
</dbReference>